<feature type="domain" description="Heterokaryon incompatibility" evidence="1">
    <location>
        <begin position="52"/>
        <end position="202"/>
    </location>
</feature>
<dbReference type="InterPro" id="IPR052895">
    <property type="entry name" value="HetReg/Transcr_Mod"/>
</dbReference>
<evidence type="ECO:0000313" key="3">
    <source>
        <dbReference type="Proteomes" id="UP000292402"/>
    </source>
</evidence>
<organism evidence="2 3">
    <name type="scientific">Alternaria tenuissima</name>
    <dbReference type="NCBI Taxonomy" id="119927"/>
    <lineage>
        <taxon>Eukaryota</taxon>
        <taxon>Fungi</taxon>
        <taxon>Dikarya</taxon>
        <taxon>Ascomycota</taxon>
        <taxon>Pezizomycotina</taxon>
        <taxon>Dothideomycetes</taxon>
        <taxon>Pleosporomycetidae</taxon>
        <taxon>Pleosporales</taxon>
        <taxon>Pleosporineae</taxon>
        <taxon>Pleosporaceae</taxon>
        <taxon>Alternaria</taxon>
        <taxon>Alternaria sect. Alternaria</taxon>
        <taxon>Alternaria alternata complex</taxon>
    </lineage>
</organism>
<comment type="caution">
    <text evidence="2">The sequence shown here is derived from an EMBL/GenBank/DDBJ whole genome shotgun (WGS) entry which is preliminary data.</text>
</comment>
<dbReference type="Proteomes" id="UP000292402">
    <property type="component" value="Unassembled WGS sequence"/>
</dbReference>
<gene>
    <name evidence="2" type="ORF">AA0114_g11241</name>
</gene>
<name>A0A4Q4M281_9PLEO</name>
<dbReference type="InterPro" id="IPR010730">
    <property type="entry name" value="HET"/>
</dbReference>
<sequence>MEDHEEVYNYHSIDAKHQIRVLRLEPGVFAEPLIGSLLVRNIGDDDANPPAYNCVSYCWGPQQDFTSFACDGKALRITAVVDEMLRHLRNPAKECFLWIDAICINQSDEPEKSQQVRSMGKIYAMARRSHVWLGPATDKQVDAVRPLFDAKALSSLLTWEIINQRYFLGRRDYRKSHTTTNLSALADFTSRAWFTRRWVLQEVALSRKVIIHCGDHTVPWAWFCDRVDTLWESYNVGRAEGLVHERETETMHILDNIIKMDLFRKEVLGDLDSFPSDESIAHRHLLELLDTYHTTDCVDERDRLYSLYGLLPTSRTEEEQNKRLIVVCPVDYNQHFTYTYANFASASIRSGLSHKILEHAIGFGGLGNHQESWPSWVPNWHMKKQLKWVGRCLDYLRAPLDSPETRSYHDLWTIATDTPWKEDNPTLSYVKGSLALTLHGCLHRISDTQSSTGQMDAISFFETTLRRHYAFRDSIMSRYEVSWVMTLAIQNIPGICFRTGIDLPSVFSPVLDRLRRSQSGPILWTAIKIVFGLQSGVYADLEKFTPDIRRILGMGNYGVLEATASVDEVKFASEARRLLQGYEAFCYGFRGSLKFGIAFAQAKPGDYVFRTTGAARSEAGWARGVREFRLGDHLASAFGLIIRPHHHPDAPDLATFRLVGMCLDYCPDVEDSQIVEVVLV</sequence>
<evidence type="ECO:0000313" key="2">
    <source>
        <dbReference type="EMBL" id="RYN39492.1"/>
    </source>
</evidence>
<dbReference type="EMBL" id="PDXA01000057">
    <property type="protein sequence ID" value="RYN39492.1"/>
    <property type="molecule type" value="Genomic_DNA"/>
</dbReference>
<proteinExistence type="predicted"/>
<evidence type="ECO:0000259" key="1">
    <source>
        <dbReference type="Pfam" id="PF06985"/>
    </source>
</evidence>
<dbReference type="PANTHER" id="PTHR24148">
    <property type="entry name" value="ANKYRIN REPEAT DOMAIN-CONTAINING PROTEIN 39 HOMOLOG-RELATED"/>
    <property type="match status" value="1"/>
</dbReference>
<dbReference type="PANTHER" id="PTHR24148:SF64">
    <property type="entry name" value="HETEROKARYON INCOMPATIBILITY DOMAIN-CONTAINING PROTEIN"/>
    <property type="match status" value="1"/>
</dbReference>
<dbReference type="AlphaFoldDB" id="A0A4Q4M281"/>
<protein>
    <recommendedName>
        <fullName evidence="1">Heterokaryon incompatibility domain-containing protein</fullName>
    </recommendedName>
</protein>
<dbReference type="Pfam" id="PF06985">
    <property type="entry name" value="HET"/>
    <property type="match status" value="1"/>
</dbReference>
<reference evidence="3" key="1">
    <citation type="journal article" date="2019" name="bioRxiv">
        <title>Genomics, evolutionary history and diagnostics of the Alternaria alternata species group including apple and Asian pear pathotypes.</title>
        <authorList>
            <person name="Armitage A.D."/>
            <person name="Cockerton H.M."/>
            <person name="Sreenivasaprasad S."/>
            <person name="Woodhall J.W."/>
            <person name="Lane C.R."/>
            <person name="Harrison R.J."/>
            <person name="Clarkson J.P."/>
        </authorList>
    </citation>
    <scope>NUCLEOTIDE SEQUENCE [LARGE SCALE GENOMIC DNA]</scope>
    <source>
        <strain evidence="3">FERA 1082</strain>
    </source>
</reference>
<accession>A0A4Q4M281</accession>